<gene>
    <name evidence="3" type="ORF">K1X15_17825</name>
</gene>
<keyword evidence="4" id="KW-1185">Reference proteome</keyword>
<keyword evidence="2" id="KW-1133">Transmembrane helix</keyword>
<evidence type="ECO:0000256" key="1">
    <source>
        <dbReference type="SAM" id="MobiDB-lite"/>
    </source>
</evidence>
<protein>
    <submittedName>
        <fullName evidence="3">Uncharacterized protein</fullName>
    </submittedName>
</protein>
<dbReference type="RefSeq" id="WP_220304921.1">
    <property type="nucleotide sequence ID" value="NZ_CP080590.1"/>
</dbReference>
<proteinExistence type="predicted"/>
<accession>A0ABX8WIC5</accession>
<evidence type="ECO:0000256" key="2">
    <source>
        <dbReference type="SAM" id="Phobius"/>
    </source>
</evidence>
<dbReference type="Proteomes" id="UP000825799">
    <property type="component" value="Chromosome"/>
</dbReference>
<keyword evidence="2" id="KW-0472">Membrane</keyword>
<feature type="region of interest" description="Disordered" evidence="1">
    <location>
        <begin position="1"/>
        <end position="55"/>
    </location>
</feature>
<organism evidence="3 4">
    <name type="scientific">Devosia salina</name>
    <dbReference type="NCBI Taxonomy" id="2860336"/>
    <lineage>
        <taxon>Bacteria</taxon>
        <taxon>Pseudomonadati</taxon>
        <taxon>Pseudomonadota</taxon>
        <taxon>Alphaproteobacteria</taxon>
        <taxon>Hyphomicrobiales</taxon>
        <taxon>Devosiaceae</taxon>
        <taxon>Devosia</taxon>
    </lineage>
</organism>
<sequence length="240" mass="24664">MDQPQSAQPEDSARIKLTPDMRPVAPETPAREDPGDKSTQPPPAAPPSGSRPEQRRGLAGAWPLLLGTLAIAVGLVAIAAAIWTYGESQREILRLSTELAQLRVSLDLYARNGSGENPDLAVLGERLSALEQSARSDTVPMPEAPVAAASGDASSTGPGGEDCLPEGMRLLVAAGDTYPICGQPAEVSVNFVDNGYITLRDGTSVASGGTTPLPGSACTIAVTSGGDEGLTGYAEIRVTC</sequence>
<evidence type="ECO:0000313" key="4">
    <source>
        <dbReference type="Proteomes" id="UP000825799"/>
    </source>
</evidence>
<feature type="region of interest" description="Disordered" evidence="1">
    <location>
        <begin position="133"/>
        <end position="160"/>
    </location>
</feature>
<name>A0ABX8WIC5_9HYPH</name>
<feature type="transmembrane region" description="Helical" evidence="2">
    <location>
        <begin position="61"/>
        <end position="85"/>
    </location>
</feature>
<keyword evidence="2" id="KW-0812">Transmembrane</keyword>
<dbReference type="EMBL" id="CP080590">
    <property type="protein sequence ID" value="QYO76432.1"/>
    <property type="molecule type" value="Genomic_DNA"/>
</dbReference>
<reference evidence="3 4" key="1">
    <citation type="submission" date="2021-08" db="EMBL/GenBank/DDBJ databases">
        <title>Devosia salina sp. nov., isolated from the South China Sea sediment.</title>
        <authorList>
            <person name="Zhou Z."/>
        </authorList>
    </citation>
    <scope>NUCLEOTIDE SEQUENCE [LARGE SCALE GENOMIC DNA]</scope>
    <source>
        <strain evidence="3 4">SCS-3</strain>
    </source>
</reference>
<evidence type="ECO:0000313" key="3">
    <source>
        <dbReference type="EMBL" id="QYO76432.1"/>
    </source>
</evidence>